<evidence type="ECO:0000313" key="3">
    <source>
        <dbReference type="Proteomes" id="UP000326831"/>
    </source>
</evidence>
<dbReference type="EMBL" id="CP023701">
    <property type="protein sequence ID" value="QEU83347.1"/>
    <property type="molecule type" value="Genomic_DNA"/>
</dbReference>
<organism evidence="2 3">
    <name type="scientific">Streptomyces subrutilus</name>
    <dbReference type="NCBI Taxonomy" id="36818"/>
    <lineage>
        <taxon>Bacteria</taxon>
        <taxon>Bacillati</taxon>
        <taxon>Actinomycetota</taxon>
        <taxon>Actinomycetes</taxon>
        <taxon>Kitasatosporales</taxon>
        <taxon>Streptomycetaceae</taxon>
        <taxon>Streptomyces</taxon>
    </lineage>
</organism>
<dbReference type="Proteomes" id="UP000326831">
    <property type="component" value="Chromosome"/>
</dbReference>
<evidence type="ECO:0000313" key="2">
    <source>
        <dbReference type="EMBL" id="QEU83347.1"/>
    </source>
</evidence>
<dbReference type="PANTHER" id="PTHR33164:SF103">
    <property type="entry name" value="REGULATORY PROTEIN MARR"/>
    <property type="match status" value="1"/>
</dbReference>
<sequence length="163" mass="17598">MPIHSTGAAASAVVEVSELIELLEIVWERGRDTVSAPPVSSAQARVLFLIEKNAEINLRTLGKLLSAAPPSVTRLCDRLQAIGFLERTPSPDDRRELHLRLTAQGVGYLADLRVRRQQVLTEAMAALPPEARAGLAAGLAALREVVTEPLRLPRQAGPESRTA</sequence>
<dbReference type="InterPro" id="IPR039422">
    <property type="entry name" value="MarR/SlyA-like"/>
</dbReference>
<dbReference type="Gene3D" id="1.10.10.10">
    <property type="entry name" value="Winged helix-like DNA-binding domain superfamily/Winged helix DNA-binding domain"/>
    <property type="match status" value="1"/>
</dbReference>
<dbReference type="AlphaFoldDB" id="A0A5P2V2R7"/>
<dbReference type="OrthoDB" id="3830756at2"/>
<protein>
    <submittedName>
        <fullName evidence="2">MarR family transcriptional regulator</fullName>
    </submittedName>
</protein>
<dbReference type="SUPFAM" id="SSF46785">
    <property type="entry name" value="Winged helix' DNA-binding domain"/>
    <property type="match status" value="1"/>
</dbReference>
<dbReference type="GO" id="GO:0003700">
    <property type="term" value="F:DNA-binding transcription factor activity"/>
    <property type="evidence" value="ECO:0007669"/>
    <property type="project" value="InterPro"/>
</dbReference>
<dbReference type="GO" id="GO:0006950">
    <property type="term" value="P:response to stress"/>
    <property type="evidence" value="ECO:0007669"/>
    <property type="project" value="TreeGrafter"/>
</dbReference>
<dbReference type="SMART" id="SM00347">
    <property type="entry name" value="HTH_MARR"/>
    <property type="match status" value="1"/>
</dbReference>
<keyword evidence="3" id="KW-1185">Reference proteome</keyword>
<accession>A0A5P2V2R7</accession>
<dbReference type="InterPro" id="IPR036390">
    <property type="entry name" value="WH_DNA-bd_sf"/>
</dbReference>
<dbReference type="InterPro" id="IPR000835">
    <property type="entry name" value="HTH_MarR-typ"/>
</dbReference>
<name>A0A5P2V2R7_9ACTN</name>
<evidence type="ECO:0000259" key="1">
    <source>
        <dbReference type="PROSITE" id="PS50995"/>
    </source>
</evidence>
<dbReference type="KEGG" id="ssub:CP968_33685"/>
<proteinExistence type="predicted"/>
<dbReference type="PROSITE" id="PS50995">
    <property type="entry name" value="HTH_MARR_2"/>
    <property type="match status" value="1"/>
</dbReference>
<dbReference type="Pfam" id="PF01047">
    <property type="entry name" value="MarR"/>
    <property type="match status" value="1"/>
</dbReference>
<feature type="domain" description="HTH marR-type" evidence="1">
    <location>
        <begin position="16"/>
        <end position="144"/>
    </location>
</feature>
<reference evidence="2 3" key="1">
    <citation type="submission" date="2017-09" db="EMBL/GenBank/DDBJ databases">
        <authorList>
            <person name="Lee N."/>
            <person name="Cho B.-K."/>
        </authorList>
    </citation>
    <scope>NUCLEOTIDE SEQUENCE [LARGE SCALE GENOMIC DNA]</scope>
    <source>
        <strain evidence="2 3">ATCC 27467</strain>
    </source>
</reference>
<dbReference type="PANTHER" id="PTHR33164">
    <property type="entry name" value="TRANSCRIPTIONAL REGULATOR, MARR FAMILY"/>
    <property type="match status" value="1"/>
</dbReference>
<gene>
    <name evidence="2" type="ORF">CP968_33685</name>
</gene>
<dbReference type="InterPro" id="IPR036388">
    <property type="entry name" value="WH-like_DNA-bd_sf"/>
</dbReference>
<dbReference type="PRINTS" id="PR00598">
    <property type="entry name" value="HTHMARR"/>
</dbReference>